<dbReference type="InterPro" id="IPR006068">
    <property type="entry name" value="ATPase_P-typ_cation-transptr_C"/>
</dbReference>
<sequence>MLQADDRLWNCNFVKIDINKQTMTMAEEVLSTRVAAKLPIEEVQRWLKTDALNGLNEADVRTRSVLHGFNELLVEEKEPIYKKYIDQFKNPLIVLLLASAAISVLTGQLDDAVSIAVAILIVVTVAFVQEYRSEKSLEELSKLVPHVCSCIRDSCERQIFARDLVPGDVVTLNSGDRVPADIRLFEAVELQIDESSFTGETVPARKSTSQSTVGLDLKSLNDLKNIAFMGTLVQRGRGKGIVIGTGQNSEFGDVFGLMKAEASPKTPLQKSMDHLGKQLSFYSFAIIIFIFLIGVICGHKPLEMFTIAVSLAVAAIPEGLPIVVTVTLALGVTRMARRRVIVKKLPTVETLGCVSVICCDKTGTLTKNEMTAVHVIASDGTEAEVSGVGYLDAGGLCTVRGEAVIGNSHPQISRIIQIGCVCNSSTVVNGELRGQPTEGALIVLAKKAKLFHVREEYKITEEMPFSSETKWMAVRCYSATTNSPAVYYVKGASDRVLAMCSSYLKNGQTKLLDSASVEAFKNDAKRMASSGLRVIAFAEGVAMSDLIYVGMVGLLDPPRAGVRESVETVRSTGVQVKMITGDALETATAVAQRLCLCESGNNFALSGEDLDQMNTVDLERVIGNVSIFYRASPKHKLKIVKSLQDLGHVVAMTGDGVNDAVALKKADIGIAMGTTGTDVSKEAADMILIADDFSSIRAAIEEGKGIFNNIRNFVRFQLSTSIAALSLIALSTVFQLPNPLNAMQILWINIIMDGPPAQSLGVEPVDKEIISQPPRNVQEPMLTKSVISSILLSSFTIITGTMWIFIDQLSDNKITPRDTTMTFTLFVFFDMWNALSCRSQKLIMDVGFFRNRMFLISVFGSIVGQFLVIYLPALQAIFQTEALHFQDIVLLVALSSTVFFVSEGKKLAESFVCRRLNLHDPFAACGQTLQL</sequence>
<evidence type="ECO:0000256" key="14">
    <source>
        <dbReference type="ARBA" id="ARBA00022842"/>
    </source>
</evidence>
<dbReference type="SFLD" id="SFLDS00003">
    <property type="entry name" value="Haloacid_Dehalogenase"/>
    <property type="match status" value="1"/>
</dbReference>
<feature type="transmembrane region" description="Helical" evidence="25">
    <location>
        <begin position="279"/>
        <end position="298"/>
    </location>
</feature>
<comment type="subcellular location">
    <subcellularLocation>
        <location evidence="3">Basolateral cell membrane</location>
        <topology evidence="3">Multi-pass membrane protein</topology>
    </subcellularLocation>
    <subcellularLocation>
        <location evidence="1">Golgi apparatus</location>
        <location evidence="1">trans-Golgi network membrane</location>
        <topology evidence="1">Multi-pass membrane protein</topology>
    </subcellularLocation>
    <subcellularLocation>
        <location evidence="25">Membrane</location>
        <topology evidence="25">Multi-pass membrane protein</topology>
    </subcellularLocation>
    <subcellularLocation>
        <location evidence="2">Sarcoplasmic reticulum membrane</location>
        <topology evidence="2">Multi-pass membrane protein</topology>
    </subcellularLocation>
</comment>
<dbReference type="InterPro" id="IPR044492">
    <property type="entry name" value="P_typ_ATPase_HD_dom"/>
</dbReference>
<dbReference type="Gene3D" id="1.20.1110.10">
    <property type="entry name" value="Calcium-transporting ATPase, transmembrane domain"/>
    <property type="match status" value="1"/>
</dbReference>
<evidence type="ECO:0000256" key="3">
    <source>
        <dbReference type="ARBA" id="ARBA00004554"/>
    </source>
</evidence>
<evidence type="ECO:0000256" key="7">
    <source>
        <dbReference type="ARBA" id="ARBA00022553"/>
    </source>
</evidence>
<dbReference type="GO" id="GO:0016887">
    <property type="term" value="F:ATP hydrolysis activity"/>
    <property type="evidence" value="ECO:0007669"/>
    <property type="project" value="InterPro"/>
</dbReference>
<dbReference type="SFLD" id="SFLDG00002">
    <property type="entry name" value="C1.7:_P-type_atpase_like"/>
    <property type="match status" value="1"/>
</dbReference>
<keyword evidence="19 25" id="KW-0406">Ion transport</keyword>
<dbReference type="PRINTS" id="PR00119">
    <property type="entry name" value="CATATPASE"/>
</dbReference>
<comment type="function">
    <text evidence="25">Catalyzes the hydrolysis of ATP coupled with the transport of calcium.</text>
</comment>
<keyword evidence="10" id="KW-0479">Metal-binding</keyword>
<comment type="function">
    <text evidence="23">ATP-driven pump that supplies the Golgi apparatus with Ca(2+) and Mn(2+) ions, both essential cofactors for processing and trafficking of newly synthesized proteins in the secretory pathway. Within a catalytic cycle, acquires Ca(2+) or Mn(2+) ions on the cytoplasmic side of the membrane and delivers them to the lumenal side. The transfer of ions across the membrane is coupled to ATP hydrolysis and is associated with a transient phosphorylation that shifts the pump conformation from inward-facing to outward-facing state. Induces Ca(2+) influx independently of its ATP-driven pump function. At the basolateral membrane of mammary epithelial cells, interacts with Ca(2+) channel ORAI1 and mediates Ca(2+) entry independently of the Ca(2+) content of endoplasmic reticulum or Golgi stores. May facilitate transepithelial transport of large quantities of Ca(2+) for milk secretion via activation of Ca(2+) influx channels at the plasma membrane and active Ca(2+) transport at the Golgi apparatus.</text>
</comment>
<feature type="transmembrane region" description="Helical" evidence="25">
    <location>
        <begin position="853"/>
        <end position="871"/>
    </location>
</feature>
<dbReference type="PROSITE" id="PS00154">
    <property type="entry name" value="ATPASE_E1_E2"/>
    <property type="match status" value="1"/>
</dbReference>
<dbReference type="InterPro" id="IPR004014">
    <property type="entry name" value="ATPase_P-typ_cation-transptr_N"/>
</dbReference>
<keyword evidence="13 25" id="KW-0067">ATP-binding</keyword>
<gene>
    <name evidence="27" type="primary">ATP2C1</name>
    <name evidence="27" type="ORF">T4D_6466</name>
</gene>
<dbReference type="SUPFAM" id="SSF81665">
    <property type="entry name" value="Calcium ATPase, transmembrane domain M"/>
    <property type="match status" value="1"/>
</dbReference>
<dbReference type="Pfam" id="PF00690">
    <property type="entry name" value="Cation_ATPase_N"/>
    <property type="match status" value="1"/>
</dbReference>
<keyword evidence="16" id="KW-1278">Translocase</keyword>
<dbReference type="GO" id="GO:0016323">
    <property type="term" value="C:basolateral plasma membrane"/>
    <property type="evidence" value="ECO:0007669"/>
    <property type="project" value="UniProtKB-SubCell"/>
</dbReference>
<comment type="caution">
    <text evidence="27">The sequence shown here is derived from an EMBL/GenBank/DDBJ whole genome shotgun (WGS) entry which is preliminary data.</text>
</comment>
<evidence type="ECO:0000256" key="18">
    <source>
        <dbReference type="ARBA" id="ARBA00023034"/>
    </source>
</evidence>
<dbReference type="Gene3D" id="2.70.150.10">
    <property type="entry name" value="Calcium-transporting ATPase, cytoplasmic transduction domain A"/>
    <property type="match status" value="1"/>
</dbReference>
<evidence type="ECO:0000313" key="27">
    <source>
        <dbReference type="EMBL" id="KRY83300.1"/>
    </source>
</evidence>
<evidence type="ECO:0000256" key="13">
    <source>
        <dbReference type="ARBA" id="ARBA00022840"/>
    </source>
</evidence>
<dbReference type="InterPro" id="IPR018303">
    <property type="entry name" value="ATPase_P-typ_P_site"/>
</dbReference>
<evidence type="ECO:0000256" key="8">
    <source>
        <dbReference type="ARBA" id="ARBA00022568"/>
    </source>
</evidence>
<dbReference type="FunFam" id="3.40.50.1000:FF:000028">
    <property type="entry name" value="Calcium-transporting P-type ATPase, putative"/>
    <property type="match status" value="1"/>
</dbReference>
<keyword evidence="28" id="KW-1185">Reference proteome</keyword>
<evidence type="ECO:0000256" key="2">
    <source>
        <dbReference type="ARBA" id="ARBA00004326"/>
    </source>
</evidence>
<feature type="transmembrane region" description="Helical" evidence="25">
    <location>
        <begin position="88"/>
        <end position="106"/>
    </location>
</feature>
<keyword evidence="15" id="KW-0703">Sarcoplasmic reticulum</keyword>
<reference evidence="27 28" key="1">
    <citation type="submission" date="2015-01" db="EMBL/GenBank/DDBJ databases">
        <title>Evolution of Trichinella species and genotypes.</title>
        <authorList>
            <person name="Korhonen P.K."/>
            <person name="Edoardo P."/>
            <person name="Giuseppe L.R."/>
            <person name="Gasser R.B."/>
        </authorList>
    </citation>
    <scope>NUCLEOTIDE SEQUENCE [LARGE SCALE GENOMIC DNA]</scope>
    <source>
        <strain evidence="27">ISS470</strain>
    </source>
</reference>
<dbReference type="SUPFAM" id="SSF56784">
    <property type="entry name" value="HAD-like"/>
    <property type="match status" value="1"/>
</dbReference>
<comment type="catalytic activity">
    <reaction evidence="22">
        <text>Mn(2+)(in) + ATP + H2O = Mn(2+)(out) + ADP + phosphate + H(+)</text>
        <dbReference type="Rhea" id="RHEA:66820"/>
        <dbReference type="ChEBI" id="CHEBI:15377"/>
        <dbReference type="ChEBI" id="CHEBI:15378"/>
        <dbReference type="ChEBI" id="CHEBI:29035"/>
        <dbReference type="ChEBI" id="CHEBI:30616"/>
        <dbReference type="ChEBI" id="CHEBI:43474"/>
        <dbReference type="ChEBI" id="CHEBI:456216"/>
    </reaction>
    <physiologicalReaction direction="left-to-right" evidence="22">
        <dbReference type="Rhea" id="RHEA:66821"/>
    </physiologicalReaction>
</comment>
<dbReference type="AlphaFoldDB" id="A0A0V1FB20"/>
<organism evidence="27 28">
    <name type="scientific">Trichinella pseudospiralis</name>
    <name type="common">Parasitic roundworm</name>
    <dbReference type="NCBI Taxonomy" id="6337"/>
    <lineage>
        <taxon>Eukaryota</taxon>
        <taxon>Metazoa</taxon>
        <taxon>Ecdysozoa</taxon>
        <taxon>Nematoda</taxon>
        <taxon>Enoplea</taxon>
        <taxon>Dorylaimia</taxon>
        <taxon>Trichinellida</taxon>
        <taxon>Trichinellidae</taxon>
        <taxon>Trichinella</taxon>
    </lineage>
</organism>
<dbReference type="InterPro" id="IPR001757">
    <property type="entry name" value="P_typ_ATPase"/>
</dbReference>
<dbReference type="SUPFAM" id="SSF81660">
    <property type="entry name" value="Metal cation-transporting ATPase, ATP-binding domain N"/>
    <property type="match status" value="1"/>
</dbReference>
<dbReference type="GO" id="GO:0033017">
    <property type="term" value="C:sarcoplasmic reticulum membrane"/>
    <property type="evidence" value="ECO:0007669"/>
    <property type="project" value="UniProtKB-SubCell"/>
</dbReference>
<feature type="transmembrane region" description="Helical" evidence="25">
    <location>
        <begin position="112"/>
        <end position="128"/>
    </location>
</feature>
<dbReference type="GO" id="GO:0005794">
    <property type="term" value="C:Golgi apparatus"/>
    <property type="evidence" value="ECO:0007669"/>
    <property type="project" value="UniProtKB-SubCell"/>
</dbReference>
<dbReference type="NCBIfam" id="TIGR01494">
    <property type="entry name" value="ATPase_P-type"/>
    <property type="match status" value="2"/>
</dbReference>
<evidence type="ECO:0000256" key="1">
    <source>
        <dbReference type="ARBA" id="ARBA00004166"/>
    </source>
</evidence>
<evidence type="ECO:0000313" key="28">
    <source>
        <dbReference type="Proteomes" id="UP000054995"/>
    </source>
</evidence>
<dbReference type="Gene3D" id="3.40.50.1000">
    <property type="entry name" value="HAD superfamily/HAD-like"/>
    <property type="match status" value="1"/>
</dbReference>
<dbReference type="PANTHER" id="PTHR42861">
    <property type="entry name" value="CALCIUM-TRANSPORTING ATPASE"/>
    <property type="match status" value="1"/>
</dbReference>
<evidence type="ECO:0000256" key="20">
    <source>
        <dbReference type="ARBA" id="ARBA00023136"/>
    </source>
</evidence>
<dbReference type="EC" id="7.2.2.10" evidence="25"/>
<keyword evidence="9 25" id="KW-0812">Transmembrane</keyword>
<feature type="transmembrane region" description="Helical" evidence="25">
    <location>
        <begin position="883"/>
        <end position="901"/>
    </location>
</feature>
<dbReference type="InterPro" id="IPR023214">
    <property type="entry name" value="HAD_sf"/>
</dbReference>
<dbReference type="FunFam" id="3.40.1110.10:FF:000006">
    <property type="entry name" value="Calcium-transporting ATPase"/>
    <property type="match status" value="1"/>
</dbReference>
<evidence type="ECO:0000256" key="21">
    <source>
        <dbReference type="ARBA" id="ARBA00047282"/>
    </source>
</evidence>
<evidence type="ECO:0000256" key="12">
    <source>
        <dbReference type="ARBA" id="ARBA00022837"/>
    </source>
</evidence>
<dbReference type="OrthoDB" id="3352408at2759"/>
<evidence type="ECO:0000256" key="5">
    <source>
        <dbReference type="ARBA" id="ARBA00022448"/>
    </source>
</evidence>
<comment type="caution">
    <text evidence="25">Lacks conserved residue(s) required for the propagation of feature annotation.</text>
</comment>
<dbReference type="InterPro" id="IPR036412">
    <property type="entry name" value="HAD-like_sf"/>
</dbReference>
<dbReference type="InterPro" id="IPR008250">
    <property type="entry name" value="ATPase_P-typ_transduc_dom_A_sf"/>
</dbReference>
<evidence type="ECO:0000256" key="6">
    <source>
        <dbReference type="ARBA" id="ARBA00022475"/>
    </source>
</evidence>
<keyword evidence="14" id="KW-0460">Magnesium</keyword>
<keyword evidence="18" id="KW-0333">Golgi apparatus</keyword>
<dbReference type="InterPro" id="IPR059000">
    <property type="entry name" value="ATPase_P-type_domA"/>
</dbReference>
<evidence type="ECO:0000256" key="11">
    <source>
        <dbReference type="ARBA" id="ARBA00022741"/>
    </source>
</evidence>
<comment type="subunit">
    <text evidence="24">Interacts (via N-terminus) with ORAI1 (via N- and C-termini); this interaction regulates Ca(2+) influx at the plasma membrane.</text>
</comment>
<dbReference type="Pfam" id="PF13246">
    <property type="entry name" value="Cation_ATPase"/>
    <property type="match status" value="1"/>
</dbReference>
<evidence type="ECO:0000256" key="24">
    <source>
        <dbReference type="ARBA" id="ARBA00062966"/>
    </source>
</evidence>
<dbReference type="Proteomes" id="UP000054995">
    <property type="component" value="Unassembled WGS sequence"/>
</dbReference>
<evidence type="ECO:0000256" key="22">
    <source>
        <dbReference type="ARBA" id="ARBA00047330"/>
    </source>
</evidence>
<proteinExistence type="inferred from homology"/>
<keyword evidence="11 25" id="KW-0547">Nucleotide-binding</keyword>
<keyword evidence="12 25" id="KW-0106">Calcium</keyword>
<evidence type="ECO:0000256" key="15">
    <source>
        <dbReference type="ARBA" id="ARBA00022951"/>
    </source>
</evidence>
<feature type="transmembrane region" description="Helical" evidence="25">
    <location>
        <begin position="304"/>
        <end position="330"/>
    </location>
</feature>
<feature type="domain" description="Cation-transporting P-type ATPase N-terminal" evidence="26">
    <location>
        <begin position="34"/>
        <end position="108"/>
    </location>
</feature>
<evidence type="ECO:0000256" key="23">
    <source>
        <dbReference type="ARBA" id="ARBA00054616"/>
    </source>
</evidence>
<feature type="transmembrane region" description="Helical" evidence="25">
    <location>
        <begin position="786"/>
        <end position="806"/>
    </location>
</feature>
<dbReference type="InterPro" id="IPR023299">
    <property type="entry name" value="ATPase_P-typ_cyto_dom_N"/>
</dbReference>
<dbReference type="GO" id="GO:0140613">
    <property type="term" value="F:P-type manganese transporter activity"/>
    <property type="evidence" value="ECO:0007669"/>
    <property type="project" value="RHEA"/>
</dbReference>
<dbReference type="GO" id="GO:0046872">
    <property type="term" value="F:metal ion binding"/>
    <property type="evidence" value="ECO:0007669"/>
    <property type="project" value="UniProtKB-KW"/>
</dbReference>
<evidence type="ECO:0000256" key="17">
    <source>
        <dbReference type="ARBA" id="ARBA00022989"/>
    </source>
</evidence>
<name>A0A0V1FB20_TRIPS</name>
<dbReference type="SUPFAM" id="SSF81653">
    <property type="entry name" value="Calcium ATPase, transduction domain A"/>
    <property type="match status" value="1"/>
</dbReference>
<dbReference type="SMART" id="SM00831">
    <property type="entry name" value="Cation_ATPase_N"/>
    <property type="match status" value="1"/>
</dbReference>
<dbReference type="EMBL" id="JYDT01000145">
    <property type="protein sequence ID" value="KRY83300.1"/>
    <property type="molecule type" value="Genomic_DNA"/>
</dbReference>
<keyword evidence="6" id="KW-1003">Cell membrane</keyword>
<dbReference type="Gene3D" id="3.40.1110.10">
    <property type="entry name" value="Calcium-transporting ATPase, cytoplasmic domain N"/>
    <property type="match status" value="1"/>
</dbReference>
<dbReference type="InterPro" id="IPR023298">
    <property type="entry name" value="ATPase_P-typ_TM_dom_sf"/>
</dbReference>
<evidence type="ECO:0000259" key="26">
    <source>
        <dbReference type="SMART" id="SM00831"/>
    </source>
</evidence>
<protein>
    <recommendedName>
        <fullName evidence="25">Calcium-transporting ATPase</fullName>
        <ecNumber evidence="25">7.2.2.10</ecNumber>
    </recommendedName>
</protein>
<evidence type="ECO:0000256" key="16">
    <source>
        <dbReference type="ARBA" id="ARBA00022967"/>
    </source>
</evidence>
<keyword evidence="7" id="KW-0597">Phosphoprotein</keyword>
<dbReference type="Pfam" id="PF00689">
    <property type="entry name" value="Cation_ATPase_C"/>
    <property type="match status" value="1"/>
</dbReference>
<dbReference type="FunFam" id="2.70.150.10:FF:000008">
    <property type="entry name" value="Calcium-transporting ATPase"/>
    <property type="match status" value="1"/>
</dbReference>
<dbReference type="Pfam" id="PF00122">
    <property type="entry name" value="E1-E2_ATPase"/>
    <property type="match status" value="1"/>
</dbReference>
<keyword evidence="20 25" id="KW-0472">Membrane</keyword>
<comment type="catalytic activity">
    <reaction evidence="21">
        <text>Ca(2+)(in) + ATP + H2O = Ca(2+)(out) + ADP + phosphate + H(+)</text>
        <dbReference type="Rhea" id="RHEA:18105"/>
        <dbReference type="ChEBI" id="CHEBI:15377"/>
        <dbReference type="ChEBI" id="CHEBI:15378"/>
        <dbReference type="ChEBI" id="CHEBI:29108"/>
        <dbReference type="ChEBI" id="CHEBI:30616"/>
        <dbReference type="ChEBI" id="CHEBI:43474"/>
        <dbReference type="ChEBI" id="CHEBI:456216"/>
        <dbReference type="EC" id="7.2.2.10"/>
    </reaction>
    <physiologicalReaction direction="left-to-right" evidence="21">
        <dbReference type="Rhea" id="RHEA:18106"/>
    </physiologicalReaction>
</comment>
<dbReference type="PRINTS" id="PR00120">
    <property type="entry name" value="HATPASE"/>
</dbReference>
<keyword evidence="5 25" id="KW-0813">Transport</keyword>
<keyword evidence="8 25" id="KW-0109">Calcium transport</keyword>
<accession>A0A0V1FB20</accession>
<evidence type="ECO:0000256" key="25">
    <source>
        <dbReference type="RuleBase" id="RU361146"/>
    </source>
</evidence>
<evidence type="ECO:0000256" key="4">
    <source>
        <dbReference type="ARBA" id="ARBA00005675"/>
    </source>
</evidence>
<evidence type="ECO:0000256" key="19">
    <source>
        <dbReference type="ARBA" id="ARBA00023065"/>
    </source>
</evidence>
<dbReference type="SFLD" id="SFLDF00027">
    <property type="entry name" value="p-type_atpase"/>
    <property type="match status" value="1"/>
</dbReference>
<comment type="similarity">
    <text evidence="4">Belongs to the cation transport ATPase (P-type) (TC 3.A.3) family. Type IIA subfamily.</text>
</comment>
<keyword evidence="17 25" id="KW-1133">Transmembrane helix</keyword>
<dbReference type="InterPro" id="IPR006413">
    <property type="entry name" value="P-type_ATPase_IIA_PMR1"/>
</dbReference>
<evidence type="ECO:0000256" key="9">
    <source>
        <dbReference type="ARBA" id="ARBA00022692"/>
    </source>
</evidence>
<evidence type="ECO:0000256" key="10">
    <source>
        <dbReference type="ARBA" id="ARBA00022723"/>
    </source>
</evidence>
<dbReference type="GO" id="GO:0005388">
    <property type="term" value="F:P-type calcium transporter activity"/>
    <property type="evidence" value="ECO:0007669"/>
    <property type="project" value="UniProtKB-EC"/>
</dbReference>
<dbReference type="NCBIfam" id="TIGR01522">
    <property type="entry name" value="ATPase-IIA2_Ca"/>
    <property type="match status" value="1"/>
</dbReference>
<dbReference type="GO" id="GO:0005524">
    <property type="term" value="F:ATP binding"/>
    <property type="evidence" value="ECO:0007669"/>
    <property type="project" value="UniProtKB-KW"/>
</dbReference>